<gene>
    <name evidence="1" type="ORF">QRD43_05760</name>
</gene>
<proteinExistence type="predicted"/>
<evidence type="ECO:0000313" key="1">
    <source>
        <dbReference type="EMBL" id="MDL5031410.1"/>
    </source>
</evidence>
<evidence type="ECO:0000313" key="2">
    <source>
        <dbReference type="Proteomes" id="UP001238603"/>
    </source>
</evidence>
<sequence length="170" mass="18189">MTPLKTSSRAGLLAGLTLLGACSPTLDWREVRPQGSAAELTFPCKPEQALRPASAAEPAMGLAACRAGGLSFSLSWAEMPRPDMPGPALRAMGEGLRQRLQAPEAVLQAVQVPGMTPRPESGQQRLLGQGQQARQALFSRGLRVYQLVMTGPRDDEAAWQNFLGSVRLPE</sequence>
<reference evidence="1 2" key="1">
    <citation type="submission" date="2023-06" db="EMBL/GenBank/DDBJ databases">
        <title>Pelomonas sp. APW6 16S ribosomal RNA gene genome sequencing and assembly.</title>
        <authorList>
            <person name="Woo H."/>
        </authorList>
    </citation>
    <scope>NUCLEOTIDE SEQUENCE [LARGE SCALE GENOMIC DNA]</scope>
    <source>
        <strain evidence="1 2">APW6</strain>
    </source>
</reference>
<accession>A0ABT7LIG4</accession>
<evidence type="ECO:0008006" key="3">
    <source>
        <dbReference type="Google" id="ProtNLM"/>
    </source>
</evidence>
<dbReference type="Proteomes" id="UP001238603">
    <property type="component" value="Unassembled WGS sequence"/>
</dbReference>
<organism evidence="1 2">
    <name type="scientific">Roseateles subflavus</name>
    <dbReference type="NCBI Taxonomy" id="3053353"/>
    <lineage>
        <taxon>Bacteria</taxon>
        <taxon>Pseudomonadati</taxon>
        <taxon>Pseudomonadota</taxon>
        <taxon>Betaproteobacteria</taxon>
        <taxon>Burkholderiales</taxon>
        <taxon>Sphaerotilaceae</taxon>
        <taxon>Roseateles</taxon>
    </lineage>
</organism>
<dbReference type="RefSeq" id="WP_285981513.1">
    <property type="nucleotide sequence ID" value="NZ_JASVDS010000001.1"/>
</dbReference>
<protein>
    <recommendedName>
        <fullName evidence="3">Lipoprotein</fullName>
    </recommendedName>
</protein>
<dbReference type="PROSITE" id="PS51257">
    <property type="entry name" value="PROKAR_LIPOPROTEIN"/>
    <property type="match status" value="1"/>
</dbReference>
<keyword evidence="2" id="KW-1185">Reference proteome</keyword>
<comment type="caution">
    <text evidence="1">The sequence shown here is derived from an EMBL/GenBank/DDBJ whole genome shotgun (WGS) entry which is preliminary data.</text>
</comment>
<dbReference type="EMBL" id="JASVDS010000001">
    <property type="protein sequence ID" value="MDL5031410.1"/>
    <property type="molecule type" value="Genomic_DNA"/>
</dbReference>
<name>A0ABT7LIG4_9BURK</name>